<dbReference type="InterPro" id="IPR052155">
    <property type="entry name" value="Biofilm_reg_signaling"/>
</dbReference>
<dbReference type="EMBL" id="CM001436">
    <property type="protein sequence ID" value="EHQ35393.1"/>
    <property type="molecule type" value="Genomic_DNA"/>
</dbReference>
<dbReference type="HOGENOM" id="CLU_876069_0_0_2"/>
<evidence type="ECO:0000259" key="2">
    <source>
        <dbReference type="PROSITE" id="PS50112"/>
    </source>
</evidence>
<feature type="domain" description="PAS" evidence="2">
    <location>
        <begin position="109"/>
        <end position="179"/>
    </location>
</feature>
<dbReference type="SMART" id="SM00388">
    <property type="entry name" value="HisKA"/>
    <property type="match status" value="1"/>
</dbReference>
<dbReference type="Gene3D" id="3.30.450.20">
    <property type="entry name" value="PAS domain"/>
    <property type="match status" value="1"/>
</dbReference>
<sequence>MAVQKDVSKSGIIRRPALRASAKIFLYFILLGVLFWIADSFFQYYFFSSNLHFMINKVPESVADSMLFTASAYSIFVRFIFLSFCILGGFLISLHIKGKEAAEDDLKHSEEKFRSLAESSQDLILLTSGGRDIEYVNPAVEKILGYSPEEITGRDFLSLVSPKSGNNITDIVNNIHNVGNDTFLLRIGRSDGTEALIEFSLSAVDNKGDSGAVQYVGRDISELAEAKKQHEEALIQIENNLNQFAILNDEIRNPLAIIVGTADFLDSEESEIIIRQADIINGLVAELDIKWLESSKIREYLIKHYNFSFERVSVKDE</sequence>
<dbReference type="SMART" id="SM00091">
    <property type="entry name" value="PAS"/>
    <property type="match status" value="1"/>
</dbReference>
<dbReference type="GO" id="GO:0000155">
    <property type="term" value="F:phosphorelay sensor kinase activity"/>
    <property type="evidence" value="ECO:0007669"/>
    <property type="project" value="InterPro"/>
</dbReference>
<dbReference type="InParanoid" id="H1Z1S6"/>
<proteinExistence type="predicted"/>
<dbReference type="CDD" id="cd00130">
    <property type="entry name" value="PAS"/>
    <property type="match status" value="1"/>
</dbReference>
<dbReference type="PROSITE" id="PS50112">
    <property type="entry name" value="PAS"/>
    <property type="match status" value="1"/>
</dbReference>
<protein>
    <submittedName>
        <fullName evidence="3">PAS sensor protein</fullName>
    </submittedName>
</protein>
<evidence type="ECO:0000313" key="3">
    <source>
        <dbReference type="EMBL" id="EHQ35393.1"/>
    </source>
</evidence>
<evidence type="ECO:0000313" key="4">
    <source>
        <dbReference type="Proteomes" id="UP000005741"/>
    </source>
</evidence>
<name>H1Z1S6_9EURY</name>
<dbReference type="PANTHER" id="PTHR44757:SF2">
    <property type="entry name" value="BIOFILM ARCHITECTURE MAINTENANCE PROTEIN MBAA"/>
    <property type="match status" value="1"/>
</dbReference>
<keyword evidence="1" id="KW-0472">Membrane</keyword>
<dbReference type="AlphaFoldDB" id="H1Z1S6"/>
<keyword evidence="1" id="KW-1133">Transmembrane helix</keyword>
<keyword evidence="4" id="KW-1185">Reference proteome</keyword>
<feature type="transmembrane region" description="Helical" evidence="1">
    <location>
        <begin position="24"/>
        <end position="46"/>
    </location>
</feature>
<dbReference type="InterPro" id="IPR003661">
    <property type="entry name" value="HisK_dim/P_dom"/>
</dbReference>
<dbReference type="OrthoDB" id="8127at2157"/>
<dbReference type="STRING" id="937775.Metlim_1284"/>
<gene>
    <name evidence="3" type="ORF">Metlim_1284</name>
</gene>
<dbReference type="NCBIfam" id="TIGR00229">
    <property type="entry name" value="sensory_box"/>
    <property type="match status" value="1"/>
</dbReference>
<dbReference type="Pfam" id="PF13426">
    <property type="entry name" value="PAS_9"/>
    <property type="match status" value="1"/>
</dbReference>
<dbReference type="Proteomes" id="UP000005741">
    <property type="component" value="Chromosome"/>
</dbReference>
<keyword evidence="1" id="KW-0812">Transmembrane</keyword>
<dbReference type="InterPro" id="IPR000014">
    <property type="entry name" value="PAS"/>
</dbReference>
<organism evidence="3 4">
    <name type="scientific">Methanoplanus limicola DSM 2279</name>
    <dbReference type="NCBI Taxonomy" id="937775"/>
    <lineage>
        <taxon>Archaea</taxon>
        <taxon>Methanobacteriati</taxon>
        <taxon>Methanobacteriota</taxon>
        <taxon>Stenosarchaea group</taxon>
        <taxon>Methanomicrobia</taxon>
        <taxon>Methanomicrobiales</taxon>
        <taxon>Methanomicrobiaceae</taxon>
        <taxon>Methanoplanus</taxon>
    </lineage>
</organism>
<reference evidence="3 4" key="1">
    <citation type="submission" date="2011-10" db="EMBL/GenBank/DDBJ databases">
        <title>The Improved High-Quality Draft genome of Methanoplanus limicola DSM 2279.</title>
        <authorList>
            <consortium name="US DOE Joint Genome Institute (JGI-PGF)"/>
            <person name="Lucas S."/>
            <person name="Copeland A."/>
            <person name="Lapidus A."/>
            <person name="Glavina del Rio T."/>
            <person name="Dalin E."/>
            <person name="Tice H."/>
            <person name="Bruce D."/>
            <person name="Goodwin L."/>
            <person name="Pitluck S."/>
            <person name="Peters L."/>
            <person name="Mikhailova N."/>
            <person name="Lu M."/>
            <person name="Kyrpides N."/>
            <person name="Mavromatis K."/>
            <person name="Ivanova N."/>
            <person name="Markowitz V."/>
            <person name="Cheng J.-F."/>
            <person name="Hugenholtz P."/>
            <person name="Woyke T."/>
            <person name="Wu D."/>
            <person name="Wirth R."/>
            <person name="Brambilla E.-M."/>
            <person name="Klenk H.-P."/>
            <person name="Eisen J.A."/>
        </authorList>
    </citation>
    <scope>NUCLEOTIDE SEQUENCE [LARGE SCALE GENOMIC DNA]</scope>
    <source>
        <strain evidence="3 4">DSM 2279</strain>
    </source>
</reference>
<dbReference type="SUPFAM" id="SSF55785">
    <property type="entry name" value="PYP-like sensor domain (PAS domain)"/>
    <property type="match status" value="1"/>
</dbReference>
<feature type="transmembrane region" description="Helical" evidence="1">
    <location>
        <begin position="66"/>
        <end position="92"/>
    </location>
</feature>
<dbReference type="PANTHER" id="PTHR44757">
    <property type="entry name" value="DIGUANYLATE CYCLASE DGCP"/>
    <property type="match status" value="1"/>
</dbReference>
<dbReference type="InterPro" id="IPR035965">
    <property type="entry name" value="PAS-like_dom_sf"/>
</dbReference>
<accession>H1Z1S6</accession>
<evidence type="ECO:0000256" key="1">
    <source>
        <dbReference type="SAM" id="Phobius"/>
    </source>
</evidence>
<dbReference type="RefSeq" id="WP_004077146.1">
    <property type="nucleotide sequence ID" value="NZ_CM001436.1"/>
</dbReference>